<organism evidence="3 5">
    <name type="scientific">Staphylococcus nepalensis</name>
    <dbReference type="NCBI Taxonomy" id="214473"/>
    <lineage>
        <taxon>Bacteria</taxon>
        <taxon>Bacillati</taxon>
        <taxon>Bacillota</taxon>
        <taxon>Bacilli</taxon>
        <taxon>Bacillales</taxon>
        <taxon>Staphylococcaceae</taxon>
        <taxon>Staphylococcus</taxon>
    </lineage>
</organism>
<keyword evidence="3" id="KW-0547">Nucleotide-binding</keyword>
<gene>
    <name evidence="3" type="ORF">BUZ61_00260</name>
    <name evidence="4" type="ORF">NCTC13834_02617</name>
</gene>
<dbReference type="Gene3D" id="2.40.50.1020">
    <property type="entry name" value="LytTr DNA-binding domain"/>
    <property type="match status" value="1"/>
</dbReference>
<dbReference type="InterPro" id="IPR007492">
    <property type="entry name" value="LytTR_DNA-bd_dom"/>
</dbReference>
<proteinExistence type="predicted"/>
<name>A0A2T4SEE9_9STAP</name>
<dbReference type="AlphaFoldDB" id="A0A2T4SEE9"/>
<evidence type="ECO:0000313" key="3">
    <source>
        <dbReference type="EMBL" id="PTK60998.1"/>
    </source>
</evidence>
<dbReference type="RefSeq" id="WP_103372909.1">
    <property type="nucleotide sequence ID" value="NZ_BMCF01000003.1"/>
</dbReference>
<sequence length="312" mass="36485">MVDNVKLFIYADKEVELKHHLATIVTENELQYSIINLNHNYAHFKTYTLDEPLPERMKVKEIIKFWCKWYSSSLASETIIHKCNLAIFSQKRIKKLSNSELKLLHIAKLVIVPESKFIIKEPLQNVTIETKYTIINLLNELSTSNTIISLTNHTEEALLISEYCYRFNKNSFKPIALSNDNSEKYASSIAENQTHLSRQPIRRLTVKTNEKTMFLDPIDIDYLEGQDGKVVIHVGDEQYIHDTTLQNIETLITPYGFYRCHRSYIINLQKISEIISWSKNSYSIRLNTSKDTLIPLSRQKAKDIEQFFNIYE</sequence>
<dbReference type="SMART" id="SM00850">
    <property type="entry name" value="LytTR"/>
    <property type="match status" value="1"/>
</dbReference>
<dbReference type="GO" id="GO:0000156">
    <property type="term" value="F:phosphorelay response regulator activity"/>
    <property type="evidence" value="ECO:0007669"/>
    <property type="project" value="InterPro"/>
</dbReference>
<feature type="domain" description="HTH LytTR-type" evidence="2">
    <location>
        <begin position="204"/>
        <end position="310"/>
    </location>
</feature>
<evidence type="ECO:0000259" key="2">
    <source>
        <dbReference type="PROSITE" id="PS50930"/>
    </source>
</evidence>
<dbReference type="Proteomes" id="UP000240400">
    <property type="component" value="Unassembled WGS sequence"/>
</dbReference>
<dbReference type="OrthoDB" id="9809318at2"/>
<dbReference type="InterPro" id="IPR046947">
    <property type="entry name" value="LytR-like"/>
</dbReference>
<evidence type="ECO:0000256" key="1">
    <source>
        <dbReference type="ARBA" id="ARBA00004496"/>
    </source>
</evidence>
<dbReference type="InterPro" id="IPR012046">
    <property type="entry name" value="LytTR_ABC"/>
</dbReference>
<dbReference type="EMBL" id="PZHR01000001">
    <property type="protein sequence ID" value="PTK60998.1"/>
    <property type="molecule type" value="Genomic_DNA"/>
</dbReference>
<dbReference type="GO" id="GO:0005737">
    <property type="term" value="C:cytoplasm"/>
    <property type="evidence" value="ECO:0007669"/>
    <property type="project" value="UniProtKB-SubCell"/>
</dbReference>
<reference evidence="3 5" key="1">
    <citation type="journal article" date="2016" name="Front. Microbiol.">
        <title>Comprehensive Phylogenetic Analysis of Bovine Non-aureus Staphylococci Species Based on Whole-Genome Sequencing.</title>
        <authorList>
            <person name="Naushad S."/>
            <person name="Barkema H.W."/>
            <person name="Luby C."/>
            <person name="Condas L.A."/>
            <person name="Nobrega D.B."/>
            <person name="Carson D.A."/>
            <person name="De Buck J."/>
        </authorList>
    </citation>
    <scope>NUCLEOTIDE SEQUENCE [LARGE SCALE GENOMIC DNA]</scope>
    <source>
        <strain evidence="3 5">SNUC 4337</strain>
    </source>
</reference>
<evidence type="ECO:0000313" key="6">
    <source>
        <dbReference type="Proteomes" id="UP000254412"/>
    </source>
</evidence>
<dbReference type="PROSITE" id="PS50930">
    <property type="entry name" value="HTH_LYTTR"/>
    <property type="match status" value="1"/>
</dbReference>
<dbReference type="Gene3D" id="3.40.50.300">
    <property type="entry name" value="P-loop containing nucleotide triphosphate hydrolases"/>
    <property type="match status" value="1"/>
</dbReference>
<dbReference type="InterPro" id="IPR027417">
    <property type="entry name" value="P-loop_NTPase"/>
</dbReference>
<keyword evidence="3" id="KW-0067">ATP-binding</keyword>
<dbReference type="GO" id="GO:0003677">
    <property type="term" value="F:DNA binding"/>
    <property type="evidence" value="ECO:0007669"/>
    <property type="project" value="InterPro"/>
</dbReference>
<dbReference type="EMBL" id="UHDS01000001">
    <property type="protein sequence ID" value="SUM56210.1"/>
    <property type="molecule type" value="Genomic_DNA"/>
</dbReference>
<dbReference type="Proteomes" id="UP000254412">
    <property type="component" value="Unassembled WGS sequence"/>
</dbReference>
<dbReference type="GO" id="GO:0005524">
    <property type="term" value="F:ATP binding"/>
    <property type="evidence" value="ECO:0007669"/>
    <property type="project" value="UniProtKB-KW"/>
</dbReference>
<dbReference type="Pfam" id="PF04397">
    <property type="entry name" value="LytTR"/>
    <property type="match status" value="1"/>
</dbReference>
<dbReference type="PANTHER" id="PTHR37299:SF1">
    <property type="entry name" value="STAGE 0 SPORULATION PROTEIN A HOMOLOG"/>
    <property type="match status" value="1"/>
</dbReference>
<dbReference type="PIRSF" id="PIRSF036612">
    <property type="entry name" value="ABC_ATP_LytTR"/>
    <property type="match status" value="1"/>
</dbReference>
<reference evidence="3" key="2">
    <citation type="submission" date="2018-03" db="EMBL/GenBank/DDBJ databases">
        <authorList>
            <person name="Keele B.F."/>
        </authorList>
    </citation>
    <scope>NUCLEOTIDE SEQUENCE</scope>
    <source>
        <strain evidence="3">SNUC 4337</strain>
    </source>
</reference>
<dbReference type="SUPFAM" id="SSF52540">
    <property type="entry name" value="P-loop containing nucleoside triphosphate hydrolases"/>
    <property type="match status" value="1"/>
</dbReference>
<evidence type="ECO:0000313" key="4">
    <source>
        <dbReference type="EMBL" id="SUM56210.1"/>
    </source>
</evidence>
<protein>
    <submittedName>
        <fullName evidence="3">ABC transporter ATP-binding protein</fullName>
    </submittedName>
</protein>
<evidence type="ECO:0000313" key="5">
    <source>
        <dbReference type="Proteomes" id="UP000240400"/>
    </source>
</evidence>
<reference evidence="4 6" key="3">
    <citation type="submission" date="2018-06" db="EMBL/GenBank/DDBJ databases">
        <authorList>
            <consortium name="Pathogen Informatics"/>
            <person name="Doyle S."/>
        </authorList>
    </citation>
    <scope>NUCLEOTIDE SEQUENCE [LARGE SCALE GENOMIC DNA]</scope>
    <source>
        <strain evidence="4 6">NCTC13834</strain>
    </source>
</reference>
<accession>A0A2T4SEE9</accession>
<comment type="subcellular location">
    <subcellularLocation>
        <location evidence="1">Cytoplasm</location>
    </subcellularLocation>
</comment>
<dbReference type="PANTHER" id="PTHR37299">
    <property type="entry name" value="TRANSCRIPTIONAL REGULATOR-RELATED"/>
    <property type="match status" value="1"/>
</dbReference>